<evidence type="ECO:0008006" key="3">
    <source>
        <dbReference type="Google" id="ProtNLM"/>
    </source>
</evidence>
<evidence type="ECO:0000313" key="2">
    <source>
        <dbReference type="Proteomes" id="UP000600588"/>
    </source>
</evidence>
<protein>
    <recommendedName>
        <fullName evidence="3">SRPBCC domain-containing protein</fullName>
    </recommendedName>
</protein>
<dbReference type="InterPro" id="IPR023393">
    <property type="entry name" value="START-like_dom_sf"/>
</dbReference>
<accession>A0A8J6U8H9</accession>
<dbReference type="Gene3D" id="3.30.530.20">
    <property type="match status" value="1"/>
</dbReference>
<keyword evidence="2" id="KW-1185">Reference proteome</keyword>
<dbReference type="EMBL" id="JACVXB010000002">
    <property type="protein sequence ID" value="MBD0831587.1"/>
    <property type="molecule type" value="Genomic_DNA"/>
</dbReference>
<dbReference type="AlphaFoldDB" id="A0A8J6U8H9"/>
<dbReference type="Proteomes" id="UP000600588">
    <property type="component" value="Unassembled WGS sequence"/>
</dbReference>
<evidence type="ECO:0000313" key="1">
    <source>
        <dbReference type="EMBL" id="MBD0831587.1"/>
    </source>
</evidence>
<sequence length="146" mass="17316">MAFQEKKNTIEWKVHFNSTIKKVYEFLTTDKGRAKFWAEETNEKDGFVEFIILNYPKYKARIIEQKPDKCFRLEYFGTDVTFKLTETENQETDLYLKAITPNEHIKMEMTAGWVSVLMAMKAAVDFGIDLRNHNPERVWENGYLDN</sequence>
<gene>
    <name evidence="1" type="ORF">ICJ83_05525</name>
</gene>
<reference evidence="1 2" key="1">
    <citation type="submission" date="2020-09" db="EMBL/GenBank/DDBJ databases">
        <title>TT11 complete genome.</title>
        <authorList>
            <person name="Wu Z."/>
        </authorList>
    </citation>
    <scope>NUCLEOTIDE SEQUENCE [LARGE SCALE GENOMIC DNA]</scope>
    <source>
        <strain evidence="1 2">TT11</strain>
    </source>
</reference>
<organism evidence="1 2">
    <name type="scientific">Aestuariibaculum sediminum</name>
    <dbReference type="NCBI Taxonomy" id="2770637"/>
    <lineage>
        <taxon>Bacteria</taxon>
        <taxon>Pseudomonadati</taxon>
        <taxon>Bacteroidota</taxon>
        <taxon>Flavobacteriia</taxon>
        <taxon>Flavobacteriales</taxon>
        <taxon>Flavobacteriaceae</taxon>
    </lineage>
</organism>
<dbReference type="SUPFAM" id="SSF55961">
    <property type="entry name" value="Bet v1-like"/>
    <property type="match status" value="1"/>
</dbReference>
<name>A0A8J6U8H9_9FLAO</name>
<comment type="caution">
    <text evidence="1">The sequence shown here is derived from an EMBL/GenBank/DDBJ whole genome shotgun (WGS) entry which is preliminary data.</text>
</comment>
<proteinExistence type="predicted"/>
<dbReference type="RefSeq" id="WP_188229381.1">
    <property type="nucleotide sequence ID" value="NZ_JACVXB010000002.1"/>
</dbReference>